<sequence>MSGFFLLSSVPPAVLRLKIRSFLSSHTKPSKVHRRCPAGENIRNEARRHASSHGFSAKYIPFNADPFSIESYSLDEIVYRAIPAVIISRSANFMGPSISKAVADGLPANPLSAVSDLLVAALSRSYVFWWPPRACEVKNNRGSTEADELLDG</sequence>
<dbReference type="Gene3D" id="3.40.50.1100">
    <property type="match status" value="1"/>
</dbReference>
<proteinExistence type="predicted"/>
<dbReference type="AlphaFoldDB" id="A0A5A7QUA8"/>
<dbReference type="OrthoDB" id="993699at2759"/>
<keyword evidence="2" id="KW-1185">Reference proteome</keyword>
<evidence type="ECO:0000313" key="1">
    <source>
        <dbReference type="EMBL" id="GER48915.1"/>
    </source>
</evidence>
<accession>A0A5A7QUA8</accession>
<comment type="caution">
    <text evidence="1">The sequence shown here is derived from an EMBL/GenBank/DDBJ whole genome shotgun (WGS) entry which is preliminary data.</text>
</comment>
<name>A0A5A7QUA8_STRAF</name>
<dbReference type="InterPro" id="IPR036052">
    <property type="entry name" value="TrpB-like_PALP_sf"/>
</dbReference>
<organism evidence="1 2">
    <name type="scientific">Striga asiatica</name>
    <name type="common">Asiatic witchweed</name>
    <name type="synonym">Buchnera asiatica</name>
    <dbReference type="NCBI Taxonomy" id="4170"/>
    <lineage>
        <taxon>Eukaryota</taxon>
        <taxon>Viridiplantae</taxon>
        <taxon>Streptophyta</taxon>
        <taxon>Embryophyta</taxon>
        <taxon>Tracheophyta</taxon>
        <taxon>Spermatophyta</taxon>
        <taxon>Magnoliopsida</taxon>
        <taxon>eudicotyledons</taxon>
        <taxon>Gunneridae</taxon>
        <taxon>Pentapetalae</taxon>
        <taxon>asterids</taxon>
        <taxon>lamiids</taxon>
        <taxon>Lamiales</taxon>
        <taxon>Orobanchaceae</taxon>
        <taxon>Buchnereae</taxon>
        <taxon>Striga</taxon>
    </lineage>
</organism>
<gene>
    <name evidence="1" type="ORF">STAS_26125</name>
</gene>
<evidence type="ECO:0000313" key="2">
    <source>
        <dbReference type="Proteomes" id="UP000325081"/>
    </source>
</evidence>
<reference evidence="2" key="1">
    <citation type="journal article" date="2019" name="Curr. Biol.">
        <title>Genome Sequence of Striga asiatica Provides Insight into the Evolution of Plant Parasitism.</title>
        <authorList>
            <person name="Yoshida S."/>
            <person name="Kim S."/>
            <person name="Wafula E.K."/>
            <person name="Tanskanen J."/>
            <person name="Kim Y.M."/>
            <person name="Honaas L."/>
            <person name="Yang Z."/>
            <person name="Spallek T."/>
            <person name="Conn C.E."/>
            <person name="Ichihashi Y."/>
            <person name="Cheong K."/>
            <person name="Cui S."/>
            <person name="Der J.P."/>
            <person name="Gundlach H."/>
            <person name="Jiao Y."/>
            <person name="Hori C."/>
            <person name="Ishida J.K."/>
            <person name="Kasahara H."/>
            <person name="Kiba T."/>
            <person name="Kim M.S."/>
            <person name="Koo N."/>
            <person name="Laohavisit A."/>
            <person name="Lee Y.H."/>
            <person name="Lumba S."/>
            <person name="McCourt P."/>
            <person name="Mortimer J.C."/>
            <person name="Mutuku J.M."/>
            <person name="Nomura T."/>
            <person name="Sasaki-Sekimoto Y."/>
            <person name="Seto Y."/>
            <person name="Wang Y."/>
            <person name="Wakatake T."/>
            <person name="Sakakibara H."/>
            <person name="Demura T."/>
            <person name="Yamaguchi S."/>
            <person name="Yoneyama K."/>
            <person name="Manabe R.I."/>
            <person name="Nelson D.C."/>
            <person name="Schulman A.H."/>
            <person name="Timko M.P."/>
            <person name="dePamphilis C.W."/>
            <person name="Choi D."/>
            <person name="Shirasu K."/>
        </authorList>
    </citation>
    <scope>NUCLEOTIDE SEQUENCE [LARGE SCALE GENOMIC DNA]</scope>
    <source>
        <strain evidence="2">cv. UVA1</strain>
    </source>
</reference>
<dbReference type="Proteomes" id="UP000325081">
    <property type="component" value="Unassembled WGS sequence"/>
</dbReference>
<dbReference type="EMBL" id="BKCP01008404">
    <property type="protein sequence ID" value="GER48915.1"/>
    <property type="molecule type" value="Genomic_DNA"/>
</dbReference>
<protein>
    <submittedName>
        <fullName evidence="1">Threonine synthase</fullName>
    </submittedName>
</protein>